<dbReference type="GO" id="GO:0006777">
    <property type="term" value="P:Mo-molybdopterin cofactor biosynthetic process"/>
    <property type="evidence" value="ECO:0007669"/>
    <property type="project" value="UniProtKB-UniRule"/>
</dbReference>
<comment type="similarity">
    <text evidence="1">Belongs to the MoeA family.</text>
</comment>
<keyword evidence="1" id="KW-0500">Molybdenum</keyword>
<reference evidence="3" key="2">
    <citation type="submission" date="2021-04" db="EMBL/GenBank/DDBJ databases">
        <authorList>
            <person name="Gilroy R."/>
        </authorList>
    </citation>
    <scope>NUCLEOTIDE SEQUENCE</scope>
    <source>
        <strain evidence="3">ChiBcec18-1249</strain>
    </source>
</reference>
<comment type="caution">
    <text evidence="3">The sequence shown here is derived from an EMBL/GenBank/DDBJ whole genome shotgun (WGS) entry which is preliminary data.</text>
</comment>
<evidence type="ECO:0000313" key="4">
    <source>
        <dbReference type="Proteomes" id="UP000823824"/>
    </source>
</evidence>
<feature type="domain" description="4Fe-4S ferredoxin-type" evidence="2">
    <location>
        <begin position="314"/>
        <end position="339"/>
    </location>
</feature>
<comment type="cofactor">
    <cofactor evidence="1">
        <name>Mg(2+)</name>
        <dbReference type="ChEBI" id="CHEBI:18420"/>
    </cofactor>
</comment>
<keyword evidence="1" id="KW-0479">Metal-binding</keyword>
<gene>
    <name evidence="3" type="ORF">H9787_09880</name>
</gene>
<evidence type="ECO:0000313" key="3">
    <source>
        <dbReference type="EMBL" id="HJB14004.1"/>
    </source>
</evidence>
<protein>
    <recommendedName>
        <fullName evidence="1">Molybdopterin molybdenumtransferase</fullName>
        <ecNumber evidence="1">2.10.1.1</ecNumber>
    </recommendedName>
</protein>
<accession>A0A9D2LK31</accession>
<dbReference type="EC" id="2.10.1.1" evidence="1"/>
<dbReference type="Pfam" id="PF00994">
    <property type="entry name" value="MoCF_biosynth"/>
    <property type="match status" value="1"/>
</dbReference>
<dbReference type="CDD" id="cd03522">
    <property type="entry name" value="MoeA_like"/>
    <property type="match status" value="1"/>
</dbReference>
<dbReference type="Proteomes" id="UP000823824">
    <property type="component" value="Unassembled WGS sequence"/>
</dbReference>
<dbReference type="GO" id="GO:0046872">
    <property type="term" value="F:metal ion binding"/>
    <property type="evidence" value="ECO:0007669"/>
    <property type="project" value="UniProtKB-UniRule"/>
</dbReference>
<reference evidence="3" key="1">
    <citation type="journal article" date="2021" name="PeerJ">
        <title>Extensive microbial diversity within the chicken gut microbiome revealed by metagenomics and culture.</title>
        <authorList>
            <person name="Gilroy R."/>
            <person name="Ravi A."/>
            <person name="Getino M."/>
            <person name="Pursley I."/>
            <person name="Horton D.L."/>
            <person name="Alikhan N.F."/>
            <person name="Baker D."/>
            <person name="Gharbi K."/>
            <person name="Hall N."/>
            <person name="Watson M."/>
            <person name="Adriaenssens E.M."/>
            <person name="Foster-Nyarko E."/>
            <person name="Jarju S."/>
            <person name="Secka A."/>
            <person name="Antonio M."/>
            <person name="Oren A."/>
            <person name="Chaudhuri R.R."/>
            <person name="La Ragione R."/>
            <person name="Hildebrand F."/>
            <person name="Pallen M.J."/>
        </authorList>
    </citation>
    <scope>NUCLEOTIDE SEQUENCE</scope>
    <source>
        <strain evidence="3">ChiBcec18-1249</strain>
    </source>
</reference>
<organism evidence="3 4">
    <name type="scientific">Candidatus Oscillibacter excrementigallinarum</name>
    <dbReference type="NCBI Taxonomy" id="2838716"/>
    <lineage>
        <taxon>Bacteria</taxon>
        <taxon>Bacillati</taxon>
        <taxon>Bacillota</taxon>
        <taxon>Clostridia</taxon>
        <taxon>Eubacteriales</taxon>
        <taxon>Oscillospiraceae</taxon>
        <taxon>Oscillibacter</taxon>
    </lineage>
</organism>
<dbReference type="GO" id="GO:0061599">
    <property type="term" value="F:molybdopterin molybdotransferase activity"/>
    <property type="evidence" value="ECO:0007669"/>
    <property type="project" value="UniProtKB-UniRule"/>
</dbReference>
<keyword evidence="1" id="KW-0460">Magnesium</keyword>
<dbReference type="AlphaFoldDB" id="A0A9D2LK31"/>
<dbReference type="SUPFAM" id="SSF53218">
    <property type="entry name" value="Molybdenum cofactor biosynthesis proteins"/>
    <property type="match status" value="1"/>
</dbReference>
<dbReference type="Gene3D" id="3.40.980.10">
    <property type="entry name" value="MoaB/Mog-like domain"/>
    <property type="match status" value="1"/>
</dbReference>
<dbReference type="EMBL" id="DWZJ01000089">
    <property type="protein sequence ID" value="HJB14004.1"/>
    <property type="molecule type" value="Genomic_DNA"/>
</dbReference>
<dbReference type="InterPro" id="IPR017896">
    <property type="entry name" value="4Fe4S_Fe-S-bd"/>
</dbReference>
<name>A0A9D2LK31_9FIRM</name>
<dbReference type="SMART" id="SM00852">
    <property type="entry name" value="MoCF_biosynth"/>
    <property type="match status" value="1"/>
</dbReference>
<dbReference type="InterPro" id="IPR001453">
    <property type="entry name" value="MoaB/Mog_dom"/>
</dbReference>
<keyword evidence="1" id="KW-0501">Molybdenum cofactor biosynthesis</keyword>
<dbReference type="InterPro" id="IPR036425">
    <property type="entry name" value="MoaB/Mog-like_dom_sf"/>
</dbReference>
<proteinExistence type="inferred from homology"/>
<dbReference type="GO" id="GO:0005829">
    <property type="term" value="C:cytosol"/>
    <property type="evidence" value="ECO:0007669"/>
    <property type="project" value="TreeGrafter"/>
</dbReference>
<dbReference type="PROSITE" id="PS51379">
    <property type="entry name" value="4FE4S_FER_2"/>
    <property type="match status" value="1"/>
</dbReference>
<sequence length="339" mass="36394">MKLIRTEDAVGHVLCHDMTQIIKDQYKDARFRKGHVVTAEDIPVLLSMGKEHLYVWEMTPGMLHENEAAERLYALCANANMERSGVKEGKIELKAACDGLFRVRSEALRAVNAIDQLMIATRKGGTAVKKGDKLAGMRVIPLIIAEEKLDDAKAAAGDEPLLELRPWVRRTAAIVATGSEVKKGLIQDTFTPVVRDKLAAYGIETLSVTYPGDGVENVANAVTEARQTGAEVILCTGGMSVDPDDNTPGGIKQSGAKIVTYGAPVLPGAMFLLGYFDDGTPVMGLPGCVMYAGATIFDLVLPWVAADVPVTRDWIVSLGEGGLCLGCKPCHWPACPFGK</sequence>
<dbReference type="PANTHER" id="PTHR10192">
    <property type="entry name" value="MOLYBDOPTERIN BIOSYNTHESIS PROTEIN"/>
    <property type="match status" value="1"/>
</dbReference>
<dbReference type="PANTHER" id="PTHR10192:SF28">
    <property type="entry name" value="MOLYBDOPTERIN MOLYBDENUMTRANSFERASE"/>
    <property type="match status" value="1"/>
</dbReference>
<dbReference type="InterPro" id="IPR038987">
    <property type="entry name" value="MoeA-like"/>
</dbReference>
<comment type="pathway">
    <text evidence="1">Cofactor biosynthesis; molybdopterin biosynthesis.</text>
</comment>
<evidence type="ECO:0000259" key="2">
    <source>
        <dbReference type="PROSITE" id="PS51379"/>
    </source>
</evidence>
<keyword evidence="1" id="KW-0808">Transferase</keyword>
<comment type="function">
    <text evidence="1">Catalyzes the insertion of molybdate into adenylated molybdopterin with the concomitant release of AMP.</text>
</comment>
<comment type="catalytic activity">
    <reaction evidence="1">
        <text>adenylyl-molybdopterin + molybdate = Mo-molybdopterin + AMP + H(+)</text>
        <dbReference type="Rhea" id="RHEA:35047"/>
        <dbReference type="ChEBI" id="CHEBI:15378"/>
        <dbReference type="ChEBI" id="CHEBI:36264"/>
        <dbReference type="ChEBI" id="CHEBI:62727"/>
        <dbReference type="ChEBI" id="CHEBI:71302"/>
        <dbReference type="ChEBI" id="CHEBI:456215"/>
    </reaction>
</comment>
<evidence type="ECO:0000256" key="1">
    <source>
        <dbReference type="RuleBase" id="RU365090"/>
    </source>
</evidence>